<dbReference type="KEGG" id="nmv:NITMOv2_4133"/>
<sequence length="213" mass="23790">MRISGAVKEKSVRRLLESAARTPAEYGARRSGIEQARARDVRRICADITRTFDVAFVPDVFAGMCARPAYLEAAWELFQDDVGLGGMDRRTRRIVALAITTNEAGAYYIAAYPHTFRLNGLDEATCDKVDYFLWMVTAFERFLLDAKPPDEPQPAYVAAADWREPFRPKGVAMAIVPPSRKPPGRQEPSWLEKALVALLMLTILAIGVYLVLP</sequence>
<evidence type="ECO:0000313" key="2">
    <source>
        <dbReference type="EMBL" id="ALA60515.1"/>
    </source>
</evidence>
<dbReference type="EMBL" id="CP011801">
    <property type="protein sequence ID" value="ALA60515.1"/>
    <property type="molecule type" value="Genomic_DNA"/>
</dbReference>
<dbReference type="RefSeq" id="WP_053381362.1">
    <property type="nucleotide sequence ID" value="NZ_CP011801.1"/>
</dbReference>
<evidence type="ECO:0000256" key="1">
    <source>
        <dbReference type="SAM" id="Phobius"/>
    </source>
</evidence>
<dbReference type="Proteomes" id="UP000069205">
    <property type="component" value="Chromosome"/>
</dbReference>
<organism evidence="2 3">
    <name type="scientific">Nitrospira moscoviensis</name>
    <dbReference type="NCBI Taxonomy" id="42253"/>
    <lineage>
        <taxon>Bacteria</taxon>
        <taxon>Pseudomonadati</taxon>
        <taxon>Nitrospirota</taxon>
        <taxon>Nitrospiria</taxon>
        <taxon>Nitrospirales</taxon>
        <taxon>Nitrospiraceae</taxon>
        <taxon>Nitrospira</taxon>
    </lineage>
</organism>
<dbReference type="OrthoDB" id="9918689at2"/>
<accession>A0A0K2GHT7</accession>
<reference evidence="2 3" key="1">
    <citation type="journal article" date="2015" name="Proc. Natl. Acad. Sci. U.S.A.">
        <title>Expanded metabolic versatility of ubiquitous nitrite-oxidizing bacteria from the genus Nitrospira.</title>
        <authorList>
            <person name="Koch H."/>
            <person name="Lucker S."/>
            <person name="Albertsen M."/>
            <person name="Kitzinger K."/>
            <person name="Herbold C."/>
            <person name="Spieck E."/>
            <person name="Nielsen P.H."/>
            <person name="Wagner M."/>
            <person name="Daims H."/>
        </authorList>
    </citation>
    <scope>NUCLEOTIDE SEQUENCE [LARGE SCALE GENOMIC DNA]</scope>
    <source>
        <strain evidence="2 3">NSP M-1</strain>
    </source>
</reference>
<keyword evidence="1" id="KW-0812">Transmembrane</keyword>
<name>A0A0K2GHT7_NITMO</name>
<dbReference type="AlphaFoldDB" id="A0A0K2GHT7"/>
<gene>
    <name evidence="2" type="ORF">NITMOv2_4133</name>
</gene>
<dbReference type="SUPFAM" id="SSF69118">
    <property type="entry name" value="AhpD-like"/>
    <property type="match status" value="1"/>
</dbReference>
<protein>
    <submittedName>
        <fullName evidence="2">Uncharacterized protein</fullName>
    </submittedName>
</protein>
<dbReference type="PATRIC" id="fig|42253.5.peg.4080"/>
<dbReference type="STRING" id="42253.NITMOv2_4133"/>
<keyword evidence="1" id="KW-1133">Transmembrane helix</keyword>
<keyword evidence="1" id="KW-0472">Membrane</keyword>
<feature type="transmembrane region" description="Helical" evidence="1">
    <location>
        <begin position="190"/>
        <end position="212"/>
    </location>
</feature>
<dbReference type="InterPro" id="IPR029032">
    <property type="entry name" value="AhpD-like"/>
</dbReference>
<keyword evidence="3" id="KW-1185">Reference proteome</keyword>
<dbReference type="Gene3D" id="1.20.1290.10">
    <property type="entry name" value="AhpD-like"/>
    <property type="match status" value="1"/>
</dbReference>
<proteinExistence type="predicted"/>
<evidence type="ECO:0000313" key="3">
    <source>
        <dbReference type="Proteomes" id="UP000069205"/>
    </source>
</evidence>